<keyword evidence="1 5" id="KW-0378">Hydrolase</keyword>
<dbReference type="InterPro" id="IPR050261">
    <property type="entry name" value="FrsA_esterase"/>
</dbReference>
<evidence type="ECO:0000259" key="3">
    <source>
        <dbReference type="Pfam" id="PF00561"/>
    </source>
</evidence>
<dbReference type="Gene3D" id="3.40.50.1820">
    <property type="entry name" value="alpha/beta hydrolase"/>
    <property type="match status" value="1"/>
</dbReference>
<dbReference type="Pfam" id="PF00561">
    <property type="entry name" value="Abhydrolase_1"/>
    <property type="match status" value="1"/>
</dbReference>
<dbReference type="PANTHER" id="PTHR22946">
    <property type="entry name" value="DIENELACTONE HYDROLASE DOMAIN-CONTAINING PROTEIN-RELATED"/>
    <property type="match status" value="1"/>
</dbReference>
<dbReference type="SUPFAM" id="SSF53474">
    <property type="entry name" value="alpha/beta-Hydrolases"/>
    <property type="match status" value="1"/>
</dbReference>
<name>A0AA34RE12_CHLPE</name>
<comment type="similarity">
    <text evidence="2">Belongs to the AB hydrolase superfamily. FUS2 hydrolase family.</text>
</comment>
<evidence type="ECO:0000256" key="2">
    <source>
        <dbReference type="ARBA" id="ARBA00038115"/>
    </source>
</evidence>
<gene>
    <name evidence="5" type="ordered locus">G5S_0984</name>
</gene>
<feature type="domain" description="AB hydrolase-1" evidence="3">
    <location>
        <begin position="39"/>
        <end position="147"/>
    </location>
</feature>
<sequence>MLLSAARNYERRSILSITLLNEVTSFGVLHTPRLSPPYPLVIILHGLASNKIGTKRSYIYLAEELAKIGIATLRVDLPGHGDSEYHLLDFSLEDYKTSVWEIISYAFSQSYTDTENVAIFGSSLGGTLALLNIAAFPKVKSLALWAPTILGALWLQETLSQPKSEVTTKDEEVLYAGVPINKTFCSQFIDLQALQEAHLFSPALSILYMQGQQDSLVSLQHQKLFQEAFINKSNPVDIRTYPNVDHTFACTNTSVFSDLIQWLQCELTPQD</sequence>
<evidence type="ECO:0000313" key="6">
    <source>
        <dbReference type="Proteomes" id="UP000008305"/>
    </source>
</evidence>
<dbReference type="EMBL" id="CP002608">
    <property type="protein sequence ID" value="AEB41905.1"/>
    <property type="molecule type" value="Genomic_DNA"/>
</dbReference>
<accession>A0AA34RE12</accession>
<dbReference type="InterPro" id="IPR000073">
    <property type="entry name" value="AB_hydrolase_1"/>
</dbReference>
<dbReference type="AlphaFoldDB" id="A0AA34RE12"/>
<feature type="domain" description="Dienelactone hydrolase" evidence="4">
    <location>
        <begin position="205"/>
        <end position="254"/>
    </location>
</feature>
<dbReference type="InterPro" id="IPR029058">
    <property type="entry name" value="AB_hydrolase_fold"/>
</dbReference>
<evidence type="ECO:0000256" key="1">
    <source>
        <dbReference type="ARBA" id="ARBA00022801"/>
    </source>
</evidence>
<evidence type="ECO:0000313" key="5">
    <source>
        <dbReference type="EMBL" id="AEB41905.1"/>
    </source>
</evidence>
<organism evidence="5 6">
    <name type="scientific">Chlamydia pecorum (strain ATCC VR-628 / DSM 29919 / E58)</name>
    <name type="common">Chlamydophila pecorum</name>
    <dbReference type="NCBI Taxonomy" id="331635"/>
    <lineage>
        <taxon>Bacteria</taxon>
        <taxon>Pseudomonadati</taxon>
        <taxon>Chlamydiota</taxon>
        <taxon>Chlamydiia</taxon>
        <taxon>Chlamydiales</taxon>
        <taxon>Chlamydiaceae</taxon>
        <taxon>Chlamydia/Chlamydophila group</taxon>
        <taxon>Chlamydia</taxon>
    </lineage>
</organism>
<keyword evidence="6" id="KW-1185">Reference proteome</keyword>
<reference evidence="5 6" key="1">
    <citation type="journal article" date="2011" name="J. Bacteriol.">
        <title>Genome sequence of the obligate intracellular animal pathogen Chlamydia pecorum E58.</title>
        <authorList>
            <person name="Mojica S."/>
            <person name="Huot Creasy H."/>
            <person name="Daugherty S."/>
            <person name="Read T.D."/>
            <person name="Kim T."/>
            <person name="Kaltenboeck B."/>
            <person name="Bavoil P."/>
            <person name="Myers G.S."/>
        </authorList>
    </citation>
    <scope>NUCLEOTIDE SEQUENCE [LARGE SCALE GENOMIC DNA]</scope>
    <source>
        <strain evidence="5 6">E58</strain>
    </source>
</reference>
<dbReference type="Proteomes" id="UP000008305">
    <property type="component" value="Chromosome"/>
</dbReference>
<dbReference type="RefSeq" id="WP_013712983.1">
    <property type="nucleotide sequence ID" value="NC_015408.1"/>
</dbReference>
<dbReference type="Pfam" id="PF01738">
    <property type="entry name" value="DLH"/>
    <property type="match status" value="1"/>
</dbReference>
<dbReference type="PANTHER" id="PTHR22946:SF9">
    <property type="entry name" value="POLYKETIDE TRANSFERASE AF380"/>
    <property type="match status" value="1"/>
</dbReference>
<dbReference type="KEGG" id="cpm:G5S_0984"/>
<evidence type="ECO:0000259" key="4">
    <source>
        <dbReference type="Pfam" id="PF01738"/>
    </source>
</evidence>
<dbReference type="InterPro" id="IPR002925">
    <property type="entry name" value="Dienelactn_hydro"/>
</dbReference>
<dbReference type="GO" id="GO:0052689">
    <property type="term" value="F:carboxylic ester hydrolase activity"/>
    <property type="evidence" value="ECO:0007669"/>
    <property type="project" value="UniProtKB-ARBA"/>
</dbReference>
<protein>
    <submittedName>
        <fullName evidence="5">Dienelactone hydrolase family protein</fullName>
    </submittedName>
</protein>
<proteinExistence type="inferred from homology"/>